<evidence type="ECO:0000256" key="3">
    <source>
        <dbReference type="ARBA" id="ARBA00004286"/>
    </source>
</evidence>
<evidence type="ECO:0000259" key="9">
    <source>
        <dbReference type="PROSITE" id="PS51504"/>
    </source>
</evidence>
<evidence type="ECO:0000256" key="7">
    <source>
        <dbReference type="RuleBase" id="RU003894"/>
    </source>
</evidence>
<evidence type="ECO:0000256" key="6">
    <source>
        <dbReference type="ARBA" id="ARBA00023242"/>
    </source>
</evidence>
<dbReference type="GO" id="GO:0005694">
    <property type="term" value="C:chromosome"/>
    <property type="evidence" value="ECO:0007669"/>
    <property type="project" value="UniProtKB-SubCell"/>
</dbReference>
<comment type="caution">
    <text evidence="10">The sequence shown here is derived from an EMBL/GenBank/DDBJ whole genome shotgun (WGS) entry which is preliminary data.</text>
</comment>
<evidence type="ECO:0000256" key="5">
    <source>
        <dbReference type="ARBA" id="ARBA00023125"/>
    </source>
</evidence>
<feature type="domain" description="H15" evidence="9">
    <location>
        <begin position="48"/>
        <end position="122"/>
    </location>
</feature>
<feature type="region of interest" description="Disordered" evidence="8">
    <location>
        <begin position="141"/>
        <end position="231"/>
    </location>
</feature>
<evidence type="ECO:0000256" key="1">
    <source>
        <dbReference type="ARBA" id="ARBA00002809"/>
    </source>
</evidence>
<dbReference type="InterPro" id="IPR036388">
    <property type="entry name" value="WH-like_DNA-bd_sf"/>
</dbReference>
<keyword evidence="4 7" id="KW-0158">Chromosome</keyword>
<evidence type="ECO:0000256" key="8">
    <source>
        <dbReference type="SAM" id="MobiDB-lite"/>
    </source>
</evidence>
<dbReference type="InterPro" id="IPR005818">
    <property type="entry name" value="Histone_H1/H5_H15"/>
</dbReference>
<dbReference type="SMART" id="SM00526">
    <property type="entry name" value="H15"/>
    <property type="match status" value="1"/>
</dbReference>
<reference evidence="10 11" key="1">
    <citation type="journal article" date="2024" name="Ann. Entomol. Soc. Am.">
        <title>Genomic analyses of the southern and eastern yellowjacket wasps (Hymenoptera: Vespidae) reveal evolutionary signatures of social life.</title>
        <authorList>
            <person name="Catto M.A."/>
            <person name="Caine P.B."/>
            <person name="Orr S.E."/>
            <person name="Hunt B.G."/>
            <person name="Goodisman M.A.D."/>
        </authorList>
    </citation>
    <scope>NUCLEOTIDE SEQUENCE [LARGE SCALE GENOMIC DNA]</scope>
    <source>
        <strain evidence="10">233</strain>
        <tissue evidence="10">Head and thorax</tissue>
    </source>
</reference>
<comment type="function">
    <text evidence="1">Histones H1 are necessary for the condensation of nucleosome chains into higher-order structures.</text>
</comment>
<keyword evidence="5 7" id="KW-0238">DNA-binding</keyword>
<evidence type="ECO:0000313" key="11">
    <source>
        <dbReference type="Proteomes" id="UP001607302"/>
    </source>
</evidence>
<evidence type="ECO:0000256" key="2">
    <source>
        <dbReference type="ARBA" id="ARBA00004123"/>
    </source>
</evidence>
<protein>
    <recommendedName>
        <fullName evidence="9">H15 domain-containing protein</fullName>
    </recommendedName>
</protein>
<comment type="similarity">
    <text evidence="7">Belongs to the histone H1/H5 family.</text>
</comment>
<dbReference type="CDD" id="cd00073">
    <property type="entry name" value="H15"/>
    <property type="match status" value="1"/>
</dbReference>
<dbReference type="GO" id="GO:0003677">
    <property type="term" value="F:DNA binding"/>
    <property type="evidence" value="ECO:0007669"/>
    <property type="project" value="UniProtKB-KW"/>
</dbReference>
<dbReference type="Gene3D" id="1.10.10.10">
    <property type="entry name" value="Winged helix-like DNA-binding domain superfamily/Winged helix DNA-binding domain"/>
    <property type="match status" value="1"/>
</dbReference>
<dbReference type="EMBL" id="JAUDFV010000153">
    <property type="protein sequence ID" value="KAL2717551.1"/>
    <property type="molecule type" value="Genomic_DNA"/>
</dbReference>
<dbReference type="PROSITE" id="PS51504">
    <property type="entry name" value="H15"/>
    <property type="match status" value="1"/>
</dbReference>
<keyword evidence="11" id="KW-1185">Reference proteome</keyword>
<dbReference type="FunFam" id="1.10.10.10:FF:000140">
    <property type="entry name" value="Histone H1.0"/>
    <property type="match status" value="1"/>
</dbReference>
<organism evidence="10 11">
    <name type="scientific">Vespula squamosa</name>
    <name type="common">Southern yellow jacket</name>
    <name type="synonym">Wasp</name>
    <dbReference type="NCBI Taxonomy" id="30214"/>
    <lineage>
        <taxon>Eukaryota</taxon>
        <taxon>Metazoa</taxon>
        <taxon>Ecdysozoa</taxon>
        <taxon>Arthropoda</taxon>
        <taxon>Hexapoda</taxon>
        <taxon>Insecta</taxon>
        <taxon>Pterygota</taxon>
        <taxon>Neoptera</taxon>
        <taxon>Endopterygota</taxon>
        <taxon>Hymenoptera</taxon>
        <taxon>Apocrita</taxon>
        <taxon>Aculeata</taxon>
        <taxon>Vespoidea</taxon>
        <taxon>Vespidae</taxon>
        <taxon>Vespinae</taxon>
        <taxon>Vespula</taxon>
    </lineage>
</organism>
<dbReference type="PRINTS" id="PR00624">
    <property type="entry name" value="HISTONEH5"/>
</dbReference>
<dbReference type="Pfam" id="PF00538">
    <property type="entry name" value="Linker_histone"/>
    <property type="match status" value="1"/>
</dbReference>
<dbReference type="PANTHER" id="PTHR11467:SF177">
    <property type="entry name" value="HISTONE H1, EARLY EMBRYONIC"/>
    <property type="match status" value="1"/>
</dbReference>
<comment type="subcellular location">
    <subcellularLocation>
        <location evidence="3">Chromosome</location>
    </subcellularLocation>
    <subcellularLocation>
        <location evidence="2 7">Nucleus</location>
    </subcellularLocation>
</comment>
<dbReference type="AlphaFoldDB" id="A0ABD2AAA1"/>
<dbReference type="InterPro" id="IPR005819">
    <property type="entry name" value="H1/H5"/>
</dbReference>
<gene>
    <name evidence="10" type="ORF">V1478_013251</name>
</gene>
<dbReference type="Proteomes" id="UP001607302">
    <property type="component" value="Unassembled WGS sequence"/>
</dbReference>
<sequence>MNFVGKYTTENVVVSMKQKLLDYVIENKLLDGNPEIIVTVQRSRIPKPNPPIPEMITTAIEKLKDPKGSSFYAIKKYIAAKYKVDMDRLKPFIKKFLKAAVSTGKIIQIKGKGASGSFKLPFTKSKVVKKPKKRKRLFTRRKKTSNKSVNEKVTVADNSKKSKALTKKAKSTKNLKDKVNFKTKAANNIAKKKVTKKATQQKTVSKDKKIKKTPINKTRTNKSEKAKKDVT</sequence>
<dbReference type="PANTHER" id="PTHR11467">
    <property type="entry name" value="HISTONE H1"/>
    <property type="match status" value="1"/>
</dbReference>
<proteinExistence type="inferred from homology"/>
<evidence type="ECO:0000313" key="10">
    <source>
        <dbReference type="EMBL" id="KAL2717551.1"/>
    </source>
</evidence>
<accession>A0ABD2AAA1</accession>
<name>A0ABD2AAA1_VESSQ</name>
<feature type="compositionally biased region" description="Basic residues" evidence="8">
    <location>
        <begin position="161"/>
        <end position="173"/>
    </location>
</feature>
<keyword evidence="6 7" id="KW-0539">Nucleus</keyword>
<dbReference type="GO" id="GO:0005634">
    <property type="term" value="C:nucleus"/>
    <property type="evidence" value="ECO:0007669"/>
    <property type="project" value="UniProtKB-SubCell"/>
</dbReference>
<evidence type="ECO:0000256" key="4">
    <source>
        <dbReference type="ARBA" id="ARBA00022454"/>
    </source>
</evidence>
<dbReference type="InterPro" id="IPR036390">
    <property type="entry name" value="WH_DNA-bd_sf"/>
</dbReference>
<dbReference type="SUPFAM" id="SSF46785">
    <property type="entry name" value="Winged helix' DNA-binding domain"/>
    <property type="match status" value="1"/>
</dbReference>
<feature type="compositionally biased region" description="Basic and acidic residues" evidence="8">
    <location>
        <begin position="221"/>
        <end position="231"/>
    </location>
</feature>